<evidence type="ECO:0000256" key="4">
    <source>
        <dbReference type="ARBA" id="ARBA00020585"/>
    </source>
</evidence>
<keyword evidence="11 12" id="KW-0472">Membrane</keyword>
<evidence type="ECO:0000256" key="7">
    <source>
        <dbReference type="ARBA" id="ARBA00022676"/>
    </source>
</evidence>
<dbReference type="Proteomes" id="UP000232638">
    <property type="component" value="Chromosome"/>
</dbReference>
<evidence type="ECO:0000256" key="9">
    <source>
        <dbReference type="ARBA" id="ARBA00022692"/>
    </source>
</evidence>
<keyword evidence="9 12" id="KW-0812">Transmembrane</keyword>
<evidence type="ECO:0000259" key="13">
    <source>
        <dbReference type="Pfam" id="PF00535"/>
    </source>
</evidence>
<evidence type="ECO:0000256" key="2">
    <source>
        <dbReference type="ARBA" id="ARBA00005001"/>
    </source>
</evidence>
<dbReference type="RefSeq" id="WP_100919528.1">
    <property type="nucleotide sequence ID" value="NZ_CP020370.1"/>
</dbReference>
<feature type="transmembrane region" description="Helical" evidence="12">
    <location>
        <begin position="460"/>
        <end position="484"/>
    </location>
</feature>
<dbReference type="KEGG" id="tsy:THSYN_12905"/>
<dbReference type="OrthoDB" id="9775281at2"/>
<dbReference type="InterPro" id="IPR029044">
    <property type="entry name" value="Nucleotide-diphossugar_trans"/>
</dbReference>
<dbReference type="CDD" id="cd04191">
    <property type="entry name" value="Glucan_BSP_MdoH"/>
    <property type="match status" value="1"/>
</dbReference>
<evidence type="ECO:0000256" key="11">
    <source>
        <dbReference type="ARBA" id="ARBA00023136"/>
    </source>
</evidence>
<evidence type="ECO:0000313" key="15">
    <source>
        <dbReference type="Proteomes" id="UP000232638"/>
    </source>
</evidence>
<keyword evidence="5" id="KW-1003">Cell membrane</keyword>
<feature type="transmembrane region" description="Helical" evidence="12">
    <location>
        <begin position="373"/>
        <end position="399"/>
    </location>
</feature>
<evidence type="ECO:0000256" key="1">
    <source>
        <dbReference type="ARBA" id="ARBA00004429"/>
    </source>
</evidence>
<dbReference type="AlphaFoldDB" id="A0A2K8U845"/>
<dbReference type="NCBIfam" id="NF003958">
    <property type="entry name" value="PRK05454.2-1"/>
    <property type="match status" value="1"/>
</dbReference>
<comment type="subcellular location">
    <subcellularLocation>
        <location evidence="1">Cell inner membrane</location>
        <topology evidence="1">Multi-pass membrane protein</topology>
    </subcellularLocation>
</comment>
<protein>
    <recommendedName>
        <fullName evidence="4">Glucans biosynthesis glucosyltransferase H</fullName>
    </recommendedName>
</protein>
<evidence type="ECO:0000256" key="6">
    <source>
        <dbReference type="ARBA" id="ARBA00022519"/>
    </source>
</evidence>
<name>A0A2K8U845_9GAMM</name>
<comment type="similarity">
    <text evidence="3">Belongs to the glycosyltransferase 2 family. OpgH subfamily.</text>
</comment>
<reference evidence="14 15" key="1">
    <citation type="submission" date="2017-03" db="EMBL/GenBank/DDBJ databases">
        <title>Complete genome sequence of Candidatus 'Thiodictyon syntrophicum' sp. nov. strain Cad16T, a photolithoautotroph purple sulfur bacterium isolated from an alpine meromictic lake.</title>
        <authorList>
            <person name="Luedin S.M."/>
            <person name="Pothier J.F."/>
            <person name="Danza F."/>
            <person name="Storelli N."/>
            <person name="Wittwer M."/>
            <person name="Tonolla M."/>
        </authorList>
    </citation>
    <scope>NUCLEOTIDE SEQUENCE [LARGE SCALE GENOMIC DNA]</scope>
    <source>
        <strain evidence="14 15">Cad16T</strain>
    </source>
</reference>
<feature type="transmembrane region" description="Helical" evidence="12">
    <location>
        <begin position="427"/>
        <end position="448"/>
    </location>
</feature>
<keyword evidence="15" id="KW-1185">Reference proteome</keyword>
<proteinExistence type="inferred from homology"/>
<accession>A0A2K8U845</accession>
<evidence type="ECO:0000256" key="5">
    <source>
        <dbReference type="ARBA" id="ARBA00022475"/>
    </source>
</evidence>
<keyword evidence="8 14" id="KW-0808">Transferase</keyword>
<dbReference type="PANTHER" id="PTHR43867">
    <property type="entry name" value="CELLULOSE SYNTHASE CATALYTIC SUBUNIT A [UDP-FORMING]"/>
    <property type="match status" value="1"/>
</dbReference>
<evidence type="ECO:0000256" key="8">
    <source>
        <dbReference type="ARBA" id="ARBA00022679"/>
    </source>
</evidence>
<keyword evidence="7" id="KW-0328">Glycosyltransferase</keyword>
<comment type="pathway">
    <text evidence="2">Glycan metabolism; osmoregulated periplasmic glucan (OPG) biosynthesis.</text>
</comment>
<evidence type="ECO:0000256" key="3">
    <source>
        <dbReference type="ARBA" id="ARBA00009337"/>
    </source>
</evidence>
<organism evidence="14 15">
    <name type="scientific">Candidatus Thiodictyon syntrophicum</name>
    <dbReference type="NCBI Taxonomy" id="1166950"/>
    <lineage>
        <taxon>Bacteria</taxon>
        <taxon>Pseudomonadati</taxon>
        <taxon>Pseudomonadota</taxon>
        <taxon>Gammaproteobacteria</taxon>
        <taxon>Chromatiales</taxon>
        <taxon>Chromatiaceae</taxon>
        <taxon>Thiodictyon</taxon>
    </lineage>
</organism>
<keyword evidence="10 12" id="KW-1133">Transmembrane helix</keyword>
<evidence type="ECO:0000256" key="12">
    <source>
        <dbReference type="SAM" id="Phobius"/>
    </source>
</evidence>
<feature type="transmembrane region" description="Helical" evidence="12">
    <location>
        <begin position="20"/>
        <end position="39"/>
    </location>
</feature>
<dbReference type="GO" id="GO:0005886">
    <property type="term" value="C:plasma membrane"/>
    <property type="evidence" value="ECO:0007669"/>
    <property type="project" value="UniProtKB-SubCell"/>
</dbReference>
<dbReference type="Pfam" id="PF00535">
    <property type="entry name" value="Glycos_transf_2"/>
    <property type="match status" value="1"/>
</dbReference>
<dbReference type="InterPro" id="IPR050321">
    <property type="entry name" value="Glycosyltr_2/OpgH_subfam"/>
</dbReference>
<feature type="transmembrane region" description="Helical" evidence="12">
    <location>
        <begin position="540"/>
        <end position="566"/>
    </location>
</feature>
<dbReference type="SUPFAM" id="SSF53448">
    <property type="entry name" value="Nucleotide-diphospho-sugar transferases"/>
    <property type="match status" value="1"/>
</dbReference>
<keyword evidence="6" id="KW-0997">Cell inner membrane</keyword>
<dbReference type="InterPro" id="IPR001173">
    <property type="entry name" value="Glyco_trans_2-like"/>
</dbReference>
<feature type="transmembrane region" description="Helical" evidence="12">
    <location>
        <begin position="51"/>
        <end position="76"/>
    </location>
</feature>
<dbReference type="Gene3D" id="3.90.550.10">
    <property type="entry name" value="Spore Coat Polysaccharide Biosynthesis Protein SpsA, Chain A"/>
    <property type="match status" value="1"/>
</dbReference>
<evidence type="ECO:0000313" key="14">
    <source>
        <dbReference type="EMBL" id="AUB81772.1"/>
    </source>
</evidence>
<dbReference type="EMBL" id="CP020370">
    <property type="protein sequence ID" value="AUB81772.1"/>
    <property type="molecule type" value="Genomic_DNA"/>
</dbReference>
<gene>
    <name evidence="14" type="ORF">THSYN_12905</name>
</gene>
<dbReference type="NCBIfam" id="NF003962">
    <property type="entry name" value="PRK05454.2-5"/>
    <property type="match status" value="1"/>
</dbReference>
<sequence>MTSQSRIGVPGHHFRRTIFFSLVLLTTLGALSLLSVAFQDNGTQAFELVMLGLYAILTLWISASFWTATIGFAMLLTGRDHYAIATADTRGSMPDAPTGPFKTALVMPVYNEDPVRVFAGLRAVWQSLVETGAHEGFEVFVVSDTRDPDIWVQEELLWRRWAAELGAPARLFYRNRVENTSRKSGNIADFCRNWGGRYRYMIILDADSIMSGETLVEMVARMERNPCVALIQVPPVPVNRASFFARMIQFAGSLYGRMFTAGLSYWQLGTSNFWGHNAIIRVAPFAEHCGLPKLPGREPFGGEILSHDFVEAALLRRAGWRVWLAYDLGGSYEEIPPTLIDYAKRDRRWCQGNLQHSRLIFARGFKPLSRIHFVMGVMSYMASPLWLIFLVVTGVAAWFQSRVEPVYFFGDNFLPVWPETFTVEMTTVLWVTLAMLFLPKILALVLLAAKRGLRSQFGGLLRASLSVLLESLFSVLLAPVLMLFQSKFVAAILLRQNVGWPAQQRGDHQTGFAEAFATHLSHTLIAAVVGFLTYRYVPSFFWWFTPVLAGLALSIPVSMLTSRVWLGQFARRLGIFLTPEETAQPRVLQLLDENLAAAEAPTCESATGGDLWYRAVVDPCAYALHASLLPDETPNRRRRHYLEGLIFQLQDDGAHTLKANEKRALVSHRDGLYELHTLLWAGPRSPSAGRTVPVPGTGGAEH</sequence>
<dbReference type="PANTHER" id="PTHR43867:SF5">
    <property type="entry name" value="GLUCANS BIOSYNTHESIS GLUCOSYLTRANSFERASE H"/>
    <property type="match status" value="1"/>
</dbReference>
<dbReference type="GO" id="GO:0016758">
    <property type="term" value="F:hexosyltransferase activity"/>
    <property type="evidence" value="ECO:0007669"/>
    <property type="project" value="TreeGrafter"/>
</dbReference>
<evidence type="ECO:0000256" key="10">
    <source>
        <dbReference type="ARBA" id="ARBA00022989"/>
    </source>
</evidence>
<feature type="domain" description="Glycosyltransferase 2-like" evidence="13">
    <location>
        <begin position="105"/>
        <end position="287"/>
    </location>
</feature>